<organism evidence="2 3">
    <name type="scientific">Dothistroma septosporum (strain NZE10 / CBS 128990)</name>
    <name type="common">Red band needle blight fungus</name>
    <name type="synonym">Mycosphaerella pini</name>
    <dbReference type="NCBI Taxonomy" id="675120"/>
    <lineage>
        <taxon>Eukaryota</taxon>
        <taxon>Fungi</taxon>
        <taxon>Dikarya</taxon>
        <taxon>Ascomycota</taxon>
        <taxon>Pezizomycotina</taxon>
        <taxon>Dothideomycetes</taxon>
        <taxon>Dothideomycetidae</taxon>
        <taxon>Mycosphaerellales</taxon>
        <taxon>Mycosphaerellaceae</taxon>
        <taxon>Dothistroma</taxon>
    </lineage>
</organism>
<name>N1PMZ3_DOTSN</name>
<accession>N1PMZ3</accession>
<keyword evidence="3" id="KW-1185">Reference proteome</keyword>
<dbReference type="AlphaFoldDB" id="N1PMZ3"/>
<reference evidence="3" key="1">
    <citation type="journal article" date="2012" name="PLoS Genet.">
        <title>The genomes of the fungal plant pathogens Cladosporium fulvum and Dothistroma septosporum reveal adaptation to different hosts and lifestyles but also signatures of common ancestry.</title>
        <authorList>
            <person name="de Wit P.J.G.M."/>
            <person name="van der Burgt A."/>
            <person name="Oekmen B."/>
            <person name="Stergiopoulos I."/>
            <person name="Abd-Elsalam K.A."/>
            <person name="Aerts A.L."/>
            <person name="Bahkali A.H."/>
            <person name="Beenen H.G."/>
            <person name="Chettri P."/>
            <person name="Cox M.P."/>
            <person name="Datema E."/>
            <person name="de Vries R.P."/>
            <person name="Dhillon B."/>
            <person name="Ganley A.R."/>
            <person name="Griffiths S.A."/>
            <person name="Guo Y."/>
            <person name="Hamelin R.C."/>
            <person name="Henrissat B."/>
            <person name="Kabir M.S."/>
            <person name="Jashni M.K."/>
            <person name="Kema G."/>
            <person name="Klaubauf S."/>
            <person name="Lapidus A."/>
            <person name="Levasseur A."/>
            <person name="Lindquist E."/>
            <person name="Mehrabi R."/>
            <person name="Ohm R.A."/>
            <person name="Owen T.J."/>
            <person name="Salamov A."/>
            <person name="Schwelm A."/>
            <person name="Schijlen E."/>
            <person name="Sun H."/>
            <person name="van den Burg H.A."/>
            <person name="van Ham R.C.H.J."/>
            <person name="Zhang S."/>
            <person name="Goodwin S.B."/>
            <person name="Grigoriev I.V."/>
            <person name="Collemare J."/>
            <person name="Bradshaw R.E."/>
        </authorList>
    </citation>
    <scope>NUCLEOTIDE SEQUENCE [LARGE SCALE GENOMIC DNA]</scope>
    <source>
        <strain evidence="3">NZE10 / CBS 128990</strain>
    </source>
</reference>
<evidence type="ECO:0000313" key="2">
    <source>
        <dbReference type="EMBL" id="EME43794.1"/>
    </source>
</evidence>
<gene>
    <name evidence="2" type="ORF">DOTSEDRAFT_23919</name>
</gene>
<proteinExistence type="predicted"/>
<dbReference type="Proteomes" id="UP000016933">
    <property type="component" value="Unassembled WGS sequence"/>
</dbReference>
<evidence type="ECO:0000313" key="3">
    <source>
        <dbReference type="Proteomes" id="UP000016933"/>
    </source>
</evidence>
<feature type="coiled-coil region" evidence="1">
    <location>
        <begin position="15"/>
        <end position="42"/>
    </location>
</feature>
<dbReference type="EMBL" id="KB446539">
    <property type="protein sequence ID" value="EME43794.1"/>
    <property type="molecule type" value="Genomic_DNA"/>
</dbReference>
<dbReference type="HOGENOM" id="CLU_2793945_0_0_1"/>
<evidence type="ECO:0000256" key="1">
    <source>
        <dbReference type="SAM" id="Coils"/>
    </source>
</evidence>
<sequence>MVSSERDLIACLDQNHKLMSQKEKLESEITALEEEIKGKQQQAFGCGWKYRSQPTGPARAVLIYSTKR</sequence>
<reference evidence="2 3" key="2">
    <citation type="journal article" date="2012" name="PLoS Pathog.">
        <title>Diverse lifestyles and strategies of plant pathogenesis encoded in the genomes of eighteen Dothideomycetes fungi.</title>
        <authorList>
            <person name="Ohm R.A."/>
            <person name="Feau N."/>
            <person name="Henrissat B."/>
            <person name="Schoch C.L."/>
            <person name="Horwitz B.A."/>
            <person name="Barry K.W."/>
            <person name="Condon B.J."/>
            <person name="Copeland A.C."/>
            <person name="Dhillon B."/>
            <person name="Glaser F."/>
            <person name="Hesse C.N."/>
            <person name="Kosti I."/>
            <person name="LaButti K."/>
            <person name="Lindquist E.A."/>
            <person name="Lucas S."/>
            <person name="Salamov A.A."/>
            <person name="Bradshaw R.E."/>
            <person name="Ciuffetti L."/>
            <person name="Hamelin R.C."/>
            <person name="Kema G.H.J."/>
            <person name="Lawrence C."/>
            <person name="Scott J.A."/>
            <person name="Spatafora J.W."/>
            <person name="Turgeon B.G."/>
            <person name="de Wit P.J.G.M."/>
            <person name="Zhong S."/>
            <person name="Goodwin S.B."/>
            <person name="Grigoriev I.V."/>
        </authorList>
    </citation>
    <scope>NUCLEOTIDE SEQUENCE [LARGE SCALE GENOMIC DNA]</scope>
    <source>
        <strain evidence="3">NZE10 / CBS 128990</strain>
    </source>
</reference>
<protein>
    <submittedName>
        <fullName evidence="2">Uncharacterized protein</fullName>
    </submittedName>
</protein>
<keyword evidence="1" id="KW-0175">Coiled coil</keyword>